<gene>
    <name evidence="2" type="ORF">PXEA_LOCUS5742</name>
</gene>
<sequence>MPRFCSGSSRHGIGSRLDSRTSRIPGRVERRVAPGLSACHSVSVEAPPPRILSRGTALPREPEKGPEDANVNKTSSISPSDSKFAVDVPSVTDADISRCIADVKPILGDPNLQSPSSTASPTSKTTLCDVHASIAYSKTADCVTSTSCDDPHSTSGQGSSAEVTLSPSSDMALAHLHLLQHCLVHLGDVAR</sequence>
<feature type="region of interest" description="Disordered" evidence="1">
    <location>
        <begin position="1"/>
        <end position="84"/>
    </location>
</feature>
<keyword evidence="3" id="KW-1185">Reference proteome</keyword>
<accession>A0A3S5ABW5</accession>
<dbReference type="AlphaFoldDB" id="A0A3S5ABW5"/>
<feature type="compositionally biased region" description="Basic and acidic residues" evidence="1">
    <location>
        <begin position="17"/>
        <end position="32"/>
    </location>
</feature>
<evidence type="ECO:0000313" key="2">
    <source>
        <dbReference type="EMBL" id="VEL12302.1"/>
    </source>
</evidence>
<dbReference type="Proteomes" id="UP000784294">
    <property type="component" value="Unassembled WGS sequence"/>
</dbReference>
<evidence type="ECO:0000313" key="3">
    <source>
        <dbReference type="Proteomes" id="UP000784294"/>
    </source>
</evidence>
<dbReference type="EMBL" id="CAAALY010014378">
    <property type="protein sequence ID" value="VEL12302.1"/>
    <property type="molecule type" value="Genomic_DNA"/>
</dbReference>
<reference evidence="2" key="1">
    <citation type="submission" date="2018-11" db="EMBL/GenBank/DDBJ databases">
        <authorList>
            <consortium name="Pathogen Informatics"/>
        </authorList>
    </citation>
    <scope>NUCLEOTIDE SEQUENCE</scope>
</reference>
<feature type="compositionally biased region" description="Polar residues" evidence="1">
    <location>
        <begin position="71"/>
        <end position="81"/>
    </location>
</feature>
<evidence type="ECO:0000256" key="1">
    <source>
        <dbReference type="SAM" id="MobiDB-lite"/>
    </source>
</evidence>
<comment type="caution">
    <text evidence="2">The sequence shown here is derived from an EMBL/GenBank/DDBJ whole genome shotgun (WGS) entry which is preliminary data.</text>
</comment>
<organism evidence="2 3">
    <name type="scientific">Protopolystoma xenopodis</name>
    <dbReference type="NCBI Taxonomy" id="117903"/>
    <lineage>
        <taxon>Eukaryota</taxon>
        <taxon>Metazoa</taxon>
        <taxon>Spiralia</taxon>
        <taxon>Lophotrochozoa</taxon>
        <taxon>Platyhelminthes</taxon>
        <taxon>Monogenea</taxon>
        <taxon>Polyopisthocotylea</taxon>
        <taxon>Polystomatidea</taxon>
        <taxon>Polystomatidae</taxon>
        <taxon>Protopolystoma</taxon>
    </lineage>
</organism>
<proteinExistence type="predicted"/>
<name>A0A3S5ABW5_9PLAT</name>
<protein>
    <submittedName>
        <fullName evidence="2">Uncharacterized protein</fullName>
    </submittedName>
</protein>